<protein>
    <submittedName>
        <fullName evidence="1">Uncharacterized protein</fullName>
    </submittedName>
</protein>
<organism evidence="1 2">
    <name type="scientific">Sphingobium lactosutens DS20</name>
    <dbReference type="NCBI Taxonomy" id="1331060"/>
    <lineage>
        <taxon>Bacteria</taxon>
        <taxon>Pseudomonadati</taxon>
        <taxon>Pseudomonadota</taxon>
        <taxon>Alphaproteobacteria</taxon>
        <taxon>Sphingomonadales</taxon>
        <taxon>Sphingomonadaceae</taxon>
        <taxon>Sphingobium</taxon>
    </lineage>
</organism>
<dbReference type="AlphaFoldDB" id="T0IPU1"/>
<gene>
    <name evidence="1" type="ORF">RLDS_21320</name>
</gene>
<evidence type="ECO:0000313" key="1">
    <source>
        <dbReference type="EMBL" id="EQB11674.1"/>
    </source>
</evidence>
<evidence type="ECO:0000313" key="2">
    <source>
        <dbReference type="Proteomes" id="UP000015531"/>
    </source>
</evidence>
<proteinExistence type="predicted"/>
<sequence length="84" mass="9627">MVMAMIDKRVRDTVLSIVLQEQDRSSADWSRIEADAFSAIKYINENNVVIDNLIYHFLEDVDARRKSEAFALHQTAGVLKMLEA</sequence>
<dbReference type="EMBL" id="ATDP01000106">
    <property type="protein sequence ID" value="EQB11674.1"/>
    <property type="molecule type" value="Genomic_DNA"/>
</dbReference>
<accession>T0IPU1</accession>
<reference evidence="1 2" key="1">
    <citation type="journal article" date="2013" name="Genome Announc.">
        <title>Draft Genome Sequence of Sphingobium lactosutens Strain DS20T, Isolated from a Hexachlorocyclohexane Dumpsite.</title>
        <authorList>
            <person name="Kumar R."/>
            <person name="Dwivedi V."/>
            <person name="Negi V."/>
            <person name="Khurana J.P."/>
            <person name="Lal R."/>
        </authorList>
    </citation>
    <scope>NUCLEOTIDE SEQUENCE [LARGE SCALE GENOMIC DNA]</scope>
    <source>
        <strain evidence="1 2">DS20</strain>
    </source>
</reference>
<keyword evidence="2" id="KW-1185">Reference proteome</keyword>
<dbReference type="Proteomes" id="UP000015531">
    <property type="component" value="Unassembled WGS sequence"/>
</dbReference>
<name>T0IPU1_9SPHN</name>
<comment type="caution">
    <text evidence="1">The sequence shown here is derived from an EMBL/GenBank/DDBJ whole genome shotgun (WGS) entry which is preliminary data.</text>
</comment>